<comment type="caution">
    <text evidence="2">The sequence shown here is derived from an EMBL/GenBank/DDBJ whole genome shotgun (WGS) entry which is preliminary data.</text>
</comment>
<name>A0A1H9GN40_9BACI</name>
<evidence type="ECO:0000259" key="1">
    <source>
        <dbReference type="Pfam" id="PF06114"/>
    </source>
</evidence>
<evidence type="ECO:0000313" key="2">
    <source>
        <dbReference type="EMBL" id="SEQ51413.1"/>
    </source>
</evidence>
<dbReference type="EMBL" id="FOEL01000005">
    <property type="protein sequence ID" value="SEQ51413.1"/>
    <property type="molecule type" value="Genomic_DNA"/>
</dbReference>
<gene>
    <name evidence="2" type="ORF">SAMN02787113_01870</name>
</gene>
<dbReference type="InterPro" id="IPR010359">
    <property type="entry name" value="IrrE_HExxH"/>
</dbReference>
<dbReference type="Gene3D" id="1.10.10.2910">
    <property type="match status" value="1"/>
</dbReference>
<proteinExistence type="predicted"/>
<evidence type="ECO:0000313" key="3">
    <source>
        <dbReference type="Proteomes" id="UP000199410"/>
    </source>
</evidence>
<feature type="domain" description="IrrE N-terminal-like" evidence="1">
    <location>
        <begin position="70"/>
        <end position="168"/>
    </location>
</feature>
<reference evidence="2 3" key="1">
    <citation type="submission" date="2016-10" db="EMBL/GenBank/DDBJ databases">
        <authorList>
            <person name="Varghese N."/>
            <person name="Submissions S."/>
        </authorList>
    </citation>
    <scope>NUCLEOTIDE SEQUENCE [LARGE SCALE GENOMIC DNA]</scope>
    <source>
        <strain evidence="2 3">TC-13</strain>
    </source>
</reference>
<dbReference type="RefSeq" id="WP_089934403.1">
    <property type="nucleotide sequence ID" value="NZ_FMVP01000004.1"/>
</dbReference>
<protein>
    <recommendedName>
        <fullName evidence="1">IrrE N-terminal-like domain-containing protein</fullName>
    </recommendedName>
</protein>
<organism evidence="2 3">
    <name type="scientific">Lysinibacillus fusiformis</name>
    <dbReference type="NCBI Taxonomy" id="28031"/>
    <lineage>
        <taxon>Bacteria</taxon>
        <taxon>Bacillati</taxon>
        <taxon>Bacillota</taxon>
        <taxon>Bacilli</taxon>
        <taxon>Bacillales</taxon>
        <taxon>Bacillaceae</taxon>
        <taxon>Lysinibacillus</taxon>
    </lineage>
</organism>
<accession>A0A1H9GN40</accession>
<sequence>MMNLKMRMKTYRPNFKLAEEKAIEFIGYLDKKELPIKLMKFKKVFNNLEIKTYSWYSKKMGLSIEKVCEDLGSEDGCCVYNDLNGKYRIYYNDTIENEGRKRWTLAHELGHYALKHHEMYGQNIMQRNSISNENYEAFEKEANCFARNLIAPPHVIFHFEEKDPSIIEHICKVSSEAAQNIFRFLYKGVREYGIGYSKDYAEKLGFKDFIHQVNNRYFCKNCRVHYTIEKPSYCSCCGNKALTKTIYKFGDEFEMKYPAVVVVDFNGRAKSCPCCQNEELDYEGNYCNVCSTYLVNECADVYDDNPFGDQGILVESCGTKLSGNARYCHKCGNPSRFMNAGHLKAWNYTPIEIDELDEIPF</sequence>
<dbReference type="Proteomes" id="UP000199410">
    <property type="component" value="Unassembled WGS sequence"/>
</dbReference>
<dbReference type="Pfam" id="PF06114">
    <property type="entry name" value="Peptidase_M78"/>
    <property type="match status" value="1"/>
</dbReference>
<dbReference type="AlphaFoldDB" id="A0A1H9GN40"/>